<evidence type="ECO:0000313" key="1">
    <source>
        <dbReference type="EMBL" id="KWT67504.1"/>
    </source>
</evidence>
<dbReference type="InterPro" id="IPR051055">
    <property type="entry name" value="PIF1_helicase"/>
</dbReference>
<keyword evidence="1" id="KW-0347">Helicase</keyword>
<dbReference type="Pfam" id="PF13604">
    <property type="entry name" value="AAA_30"/>
    <property type="match status" value="1"/>
</dbReference>
<dbReference type="CDD" id="cd18809">
    <property type="entry name" value="SF1_C_RecD"/>
    <property type="match status" value="1"/>
</dbReference>
<reference evidence="1 2" key="1">
    <citation type="submission" date="2015-10" db="EMBL/GenBank/DDBJ databases">
        <title>Transcriptomic analysis of a linuron degrading triple-species bacterial consortium.</title>
        <authorList>
            <person name="Albers P."/>
        </authorList>
    </citation>
    <scope>NUCLEOTIDE SEQUENCE [LARGE SCALE GENOMIC DNA]</scope>
    <source>
        <strain evidence="1 2">WDL6</strain>
    </source>
</reference>
<comment type="caution">
    <text evidence="1">The sequence shown here is derived from an EMBL/GenBank/DDBJ whole genome shotgun (WGS) entry which is preliminary data.</text>
</comment>
<organism evidence="1 2">
    <name type="scientific">Hyphomicrobium sulfonivorans</name>
    <dbReference type="NCBI Taxonomy" id="121290"/>
    <lineage>
        <taxon>Bacteria</taxon>
        <taxon>Pseudomonadati</taxon>
        <taxon>Pseudomonadota</taxon>
        <taxon>Alphaproteobacteria</taxon>
        <taxon>Hyphomicrobiales</taxon>
        <taxon>Hyphomicrobiaceae</taxon>
        <taxon>Hyphomicrobium</taxon>
    </lineage>
</organism>
<keyword evidence="1" id="KW-0067">ATP-binding</keyword>
<dbReference type="GO" id="GO:0004386">
    <property type="term" value="F:helicase activity"/>
    <property type="evidence" value="ECO:0007669"/>
    <property type="project" value="UniProtKB-KW"/>
</dbReference>
<keyword evidence="1" id="KW-0378">Hydrolase</keyword>
<dbReference type="STRING" id="121290.APY04_1863"/>
<dbReference type="PATRIC" id="fig|121290.4.peg.1249"/>
<dbReference type="AlphaFoldDB" id="A0A109BES5"/>
<dbReference type="PANTHER" id="PTHR47642">
    <property type="entry name" value="ATP-DEPENDENT DNA HELICASE"/>
    <property type="match status" value="1"/>
</dbReference>
<dbReference type="InterPro" id="IPR027417">
    <property type="entry name" value="P-loop_NTPase"/>
</dbReference>
<dbReference type="Gene3D" id="3.40.50.300">
    <property type="entry name" value="P-loop containing nucleotide triphosphate hydrolases"/>
    <property type="match status" value="1"/>
</dbReference>
<protein>
    <submittedName>
        <fullName evidence="1">DNA repair and recombination protein, putative helicase</fullName>
    </submittedName>
</protein>
<dbReference type="SUPFAM" id="SSF52540">
    <property type="entry name" value="P-loop containing nucleoside triphosphate hydrolases"/>
    <property type="match status" value="2"/>
</dbReference>
<dbReference type="EMBL" id="LMTR01000063">
    <property type="protein sequence ID" value="KWT67504.1"/>
    <property type="molecule type" value="Genomic_DNA"/>
</dbReference>
<keyword evidence="1" id="KW-0547">Nucleotide-binding</keyword>
<sequence length="461" mass="49570">MLLNPDQQHAYDAAVAGYNLFVTGGAGTGKSVLVRAIKQRLRSLCIVAAPTGLAALNIDGVTVHSLFKNGGGALKEARTLILDEVSMTPPDMISRLVGTAKRVRECDAPWGGLQVILVGDMAQIPPVSGAAHQHLIRERYDGNPYFHGSRVFAGFRIAELSQIMRQADPILCNALSELRFGQLTPAVNAIFDRCVALRPANTPALVTTNKRASEINQTELATLPGVPYQFEAQIDGDVANQTLPADLLLTLKVGARVVVLRNGDGVANGDTGTVVDLDGTGATVQLDRGARVDVTVTEWAIKEPRVEQHVDAAGKLQTRLVEVPVGTFRQLPLRLGWAISVHKAQGLTLERAHVDLGDGTFCHGQAYVALSRCRSLDGLTLERPLRAADIIFDARAFDYARLFAPLDRIVPQVKGCSIYNRSGRPFRGDEHLPNCPLTRKGCPRLCAIAAGGQHGLQEKAA</sequence>
<accession>A0A109BES5</accession>
<dbReference type="Proteomes" id="UP000059074">
    <property type="component" value="Unassembled WGS sequence"/>
</dbReference>
<name>A0A109BES5_HYPSL</name>
<evidence type="ECO:0000313" key="2">
    <source>
        <dbReference type="Proteomes" id="UP000059074"/>
    </source>
</evidence>
<proteinExistence type="predicted"/>
<gene>
    <name evidence="1" type="ORF">APY04_1863</name>
</gene>
<dbReference type="RefSeq" id="WP_068461819.1">
    <property type="nucleotide sequence ID" value="NZ_LMTR01000063.1"/>
</dbReference>
<keyword evidence="2" id="KW-1185">Reference proteome</keyword>